<organism evidence="2 3">
    <name type="scientific">Scophthalmus maximus</name>
    <name type="common">Turbot</name>
    <name type="synonym">Psetta maxima</name>
    <dbReference type="NCBI Taxonomy" id="52904"/>
    <lineage>
        <taxon>Eukaryota</taxon>
        <taxon>Metazoa</taxon>
        <taxon>Chordata</taxon>
        <taxon>Craniata</taxon>
        <taxon>Vertebrata</taxon>
        <taxon>Euteleostomi</taxon>
        <taxon>Actinopterygii</taxon>
        <taxon>Neopterygii</taxon>
        <taxon>Teleostei</taxon>
        <taxon>Neoteleostei</taxon>
        <taxon>Acanthomorphata</taxon>
        <taxon>Carangaria</taxon>
        <taxon>Pleuronectiformes</taxon>
        <taxon>Pleuronectoidei</taxon>
        <taxon>Scophthalmidae</taxon>
        <taxon>Scophthalmus</taxon>
    </lineage>
</organism>
<protein>
    <submittedName>
        <fullName evidence="2">Uncharacterized protein</fullName>
    </submittedName>
</protein>
<feature type="region of interest" description="Disordered" evidence="1">
    <location>
        <begin position="1"/>
        <end position="144"/>
    </location>
</feature>
<sequence length="202" mass="22539">MDESTESDSSLESTLEDRKKNKGASSESRGKSSSQSKFEPGESGSESSRQRRSKSSSQSKFKPGESGSESSRQGKSKSSSQSKFKLRESGSESSRQGRSKSSSQSKFKPRESGSESSRQRRSKSSSQNTTRENGELTYQGSKINMRQAFSTQVRNARRQFNGTCERLIQRGIRFQTATQPPYASHSTEKSTPIKTRRERTTF</sequence>
<reference evidence="2 3" key="1">
    <citation type="submission" date="2017-12" db="EMBL/GenBank/DDBJ databases">
        <title>Integrating genomic resources of turbot (Scophthalmus maximus) in depth evaluation of genetic and physical mapping variation across individuals.</title>
        <authorList>
            <person name="Martinez P."/>
        </authorList>
    </citation>
    <scope>NUCLEOTIDE SEQUENCE [LARGE SCALE GENOMIC DNA]</scope>
</reference>
<feature type="compositionally biased region" description="Polar residues" evidence="1">
    <location>
        <begin position="175"/>
        <end position="193"/>
    </location>
</feature>
<feature type="region of interest" description="Disordered" evidence="1">
    <location>
        <begin position="175"/>
        <end position="202"/>
    </location>
</feature>
<evidence type="ECO:0000313" key="3">
    <source>
        <dbReference type="Proteomes" id="UP000246464"/>
    </source>
</evidence>
<accession>A0A2U9BZL7</accession>
<feature type="compositionally biased region" description="Low complexity" evidence="1">
    <location>
        <begin position="91"/>
        <end position="106"/>
    </location>
</feature>
<proteinExistence type="predicted"/>
<feature type="compositionally biased region" description="Polar residues" evidence="1">
    <location>
        <begin position="128"/>
        <end position="144"/>
    </location>
</feature>
<dbReference type="Gene3D" id="3.30.250.20">
    <property type="entry name" value="L1 transposable element, C-terminal domain"/>
    <property type="match status" value="1"/>
</dbReference>
<gene>
    <name evidence="2" type="ORF">SMAX5B_016615</name>
</gene>
<keyword evidence="3" id="KW-1185">Reference proteome</keyword>
<dbReference type="Proteomes" id="UP000246464">
    <property type="component" value="Chromosome 11"/>
</dbReference>
<dbReference type="EMBL" id="CP026253">
    <property type="protein sequence ID" value="AWP09140.1"/>
    <property type="molecule type" value="Genomic_DNA"/>
</dbReference>
<dbReference type="AlphaFoldDB" id="A0A2U9BZL7"/>
<feature type="compositionally biased region" description="Low complexity" evidence="1">
    <location>
        <begin position="25"/>
        <end position="47"/>
    </location>
</feature>
<evidence type="ECO:0000313" key="2">
    <source>
        <dbReference type="EMBL" id="AWP09140.1"/>
    </source>
</evidence>
<evidence type="ECO:0000256" key="1">
    <source>
        <dbReference type="SAM" id="MobiDB-lite"/>
    </source>
</evidence>
<name>A0A2U9BZL7_SCOMX</name>
<dbReference type="InterPro" id="IPR042566">
    <property type="entry name" value="L1_C"/>
</dbReference>
<feature type="compositionally biased region" description="Low complexity" evidence="1">
    <location>
        <begin position="55"/>
        <end position="83"/>
    </location>
</feature>